<reference evidence="1 2" key="1">
    <citation type="journal article" date="2024" name="BMC Genomics">
        <title>De novo assembly and annotation of Popillia japonica's genome with initial clues to its potential as an invasive pest.</title>
        <authorList>
            <person name="Cucini C."/>
            <person name="Boschi S."/>
            <person name="Funari R."/>
            <person name="Cardaioli E."/>
            <person name="Iannotti N."/>
            <person name="Marturano G."/>
            <person name="Paoli F."/>
            <person name="Bruttini M."/>
            <person name="Carapelli A."/>
            <person name="Frati F."/>
            <person name="Nardi F."/>
        </authorList>
    </citation>
    <scope>NUCLEOTIDE SEQUENCE [LARGE SCALE GENOMIC DNA]</scope>
    <source>
        <strain evidence="1">DMR45628</strain>
    </source>
</reference>
<dbReference type="AlphaFoldDB" id="A0AAW1L4G6"/>
<evidence type="ECO:0000313" key="1">
    <source>
        <dbReference type="EMBL" id="KAK9728831.1"/>
    </source>
</evidence>
<dbReference type="Proteomes" id="UP001458880">
    <property type="component" value="Unassembled WGS sequence"/>
</dbReference>
<accession>A0AAW1L4G6</accession>
<evidence type="ECO:0000313" key="2">
    <source>
        <dbReference type="Proteomes" id="UP001458880"/>
    </source>
</evidence>
<comment type="caution">
    <text evidence="1">The sequence shown here is derived from an EMBL/GenBank/DDBJ whole genome shotgun (WGS) entry which is preliminary data.</text>
</comment>
<name>A0AAW1L4G6_POPJA</name>
<gene>
    <name evidence="1" type="ORF">QE152_g17007</name>
</gene>
<sequence length="117" mass="13540">MYIYPYCWTLKIRQTTPTNKCAKERKKNIQEKWAKTPFTSSAGSTGEKITPYFVARLRSSSRGEKVVKPPQFSWKFSLCPTIKKSNSLLVSWSEIFSSRAHLKKKDNRKGKNKHKGP</sequence>
<keyword evidence="2" id="KW-1185">Reference proteome</keyword>
<organism evidence="1 2">
    <name type="scientific">Popillia japonica</name>
    <name type="common">Japanese beetle</name>
    <dbReference type="NCBI Taxonomy" id="7064"/>
    <lineage>
        <taxon>Eukaryota</taxon>
        <taxon>Metazoa</taxon>
        <taxon>Ecdysozoa</taxon>
        <taxon>Arthropoda</taxon>
        <taxon>Hexapoda</taxon>
        <taxon>Insecta</taxon>
        <taxon>Pterygota</taxon>
        <taxon>Neoptera</taxon>
        <taxon>Endopterygota</taxon>
        <taxon>Coleoptera</taxon>
        <taxon>Polyphaga</taxon>
        <taxon>Scarabaeiformia</taxon>
        <taxon>Scarabaeidae</taxon>
        <taxon>Rutelinae</taxon>
        <taxon>Popillia</taxon>
    </lineage>
</organism>
<protein>
    <submittedName>
        <fullName evidence="1">Uncharacterized protein</fullName>
    </submittedName>
</protein>
<proteinExistence type="predicted"/>
<dbReference type="EMBL" id="JASPKY010000166">
    <property type="protein sequence ID" value="KAK9728831.1"/>
    <property type="molecule type" value="Genomic_DNA"/>
</dbReference>